<dbReference type="SUPFAM" id="SSF50022">
    <property type="entry name" value="ISP domain"/>
    <property type="match status" value="1"/>
</dbReference>
<dbReference type="GO" id="GO:0051213">
    <property type="term" value="F:dioxygenase activity"/>
    <property type="evidence" value="ECO:0007669"/>
    <property type="project" value="UniProtKB-KW"/>
</dbReference>
<proteinExistence type="predicted"/>
<evidence type="ECO:0000256" key="3">
    <source>
        <dbReference type="ARBA" id="ARBA00023002"/>
    </source>
</evidence>
<dbReference type="Gene3D" id="2.102.10.10">
    <property type="entry name" value="Rieske [2Fe-2S] iron-sulphur domain"/>
    <property type="match status" value="1"/>
</dbReference>
<dbReference type="InterPro" id="IPR050584">
    <property type="entry name" value="Cholesterol_7-desaturase"/>
</dbReference>
<dbReference type="SUPFAM" id="SSF55961">
    <property type="entry name" value="Bet v1-like"/>
    <property type="match status" value="1"/>
</dbReference>
<accession>A0A6J4KI68</accession>
<gene>
    <name evidence="7" type="ORF">AVDCRST_MAG89-844</name>
</gene>
<dbReference type="InterPro" id="IPR036922">
    <property type="entry name" value="Rieske_2Fe-2S_sf"/>
</dbReference>
<keyword evidence="3" id="KW-0560">Oxidoreductase</keyword>
<protein>
    <submittedName>
        <fullName evidence="7">Phenylpropionate dioxygenase and related ring-hydroxylating dioxygenases, large terminal subunit</fullName>
    </submittedName>
</protein>
<keyword evidence="5" id="KW-0411">Iron-sulfur</keyword>
<keyword evidence="2" id="KW-0479">Metal-binding</keyword>
<keyword evidence="4" id="KW-0408">Iron</keyword>
<dbReference type="PROSITE" id="PS51296">
    <property type="entry name" value="RIESKE"/>
    <property type="match status" value="1"/>
</dbReference>
<keyword evidence="1" id="KW-0001">2Fe-2S</keyword>
<sequence length="377" mass="42778">MQAQTSISVPAIAGCPGERPTDACETRPIMRFRSGTLHENWYIAALSTQVTARKPYASTIMEEPIVLFRGADGRATALIDRCLHRNAALSKGDLFDGCIGCPYHGWTYNAEGELVIVPSESPEVRPREGRRLERFPVREQDGFVWVYLGTPERAAEKEPFRFPHAGEPRWRSYVMLTPFDGDVTDLVENFMDVPHTAFVHSGWFRKAANVKRAEATIERTADAVHVEYFQPDDSIGFSKWLLNPDGKPMVHTDRFFMPNITRVDYMWGDSRGFVITSQITPITPDRAMVYTAITFRFGVFNPLARWLLPPYTRTVIQQDVRIMEVQTGNLRRFGARRFSGTAADEIHRAIEALRDHAAAGEQGPPPEPLSTRIEFWM</sequence>
<name>A0A6J4KI68_9BACT</name>
<dbReference type="InterPro" id="IPR017941">
    <property type="entry name" value="Rieske_2Fe-2S"/>
</dbReference>
<evidence type="ECO:0000259" key="6">
    <source>
        <dbReference type="PROSITE" id="PS51296"/>
    </source>
</evidence>
<dbReference type="GO" id="GO:0046872">
    <property type="term" value="F:metal ion binding"/>
    <property type="evidence" value="ECO:0007669"/>
    <property type="project" value="UniProtKB-KW"/>
</dbReference>
<dbReference type="Gene3D" id="3.90.380.10">
    <property type="entry name" value="Naphthalene 1,2-dioxygenase Alpha Subunit, Chain A, domain 1"/>
    <property type="match status" value="1"/>
</dbReference>
<dbReference type="InterPro" id="IPR044043">
    <property type="entry name" value="VanA_C_cat"/>
</dbReference>
<evidence type="ECO:0000256" key="5">
    <source>
        <dbReference type="ARBA" id="ARBA00023014"/>
    </source>
</evidence>
<evidence type="ECO:0000256" key="4">
    <source>
        <dbReference type="ARBA" id="ARBA00023004"/>
    </source>
</evidence>
<organism evidence="7">
    <name type="scientific">uncultured Gemmatimonadota bacterium</name>
    <dbReference type="NCBI Taxonomy" id="203437"/>
    <lineage>
        <taxon>Bacteria</taxon>
        <taxon>Pseudomonadati</taxon>
        <taxon>Gemmatimonadota</taxon>
        <taxon>environmental samples</taxon>
    </lineage>
</organism>
<evidence type="ECO:0000256" key="1">
    <source>
        <dbReference type="ARBA" id="ARBA00022714"/>
    </source>
</evidence>
<evidence type="ECO:0000256" key="2">
    <source>
        <dbReference type="ARBA" id="ARBA00022723"/>
    </source>
</evidence>
<dbReference type="PANTHER" id="PTHR21266:SF60">
    <property type="entry name" value="3-KETOSTEROID-9-ALPHA-MONOOXYGENASE, OXYGENASE COMPONENT"/>
    <property type="match status" value="1"/>
</dbReference>
<dbReference type="PANTHER" id="PTHR21266">
    <property type="entry name" value="IRON-SULFUR DOMAIN CONTAINING PROTEIN"/>
    <property type="match status" value="1"/>
</dbReference>
<dbReference type="Pfam" id="PF00355">
    <property type="entry name" value="Rieske"/>
    <property type="match status" value="1"/>
</dbReference>
<evidence type="ECO:0000313" key="7">
    <source>
        <dbReference type="EMBL" id="CAA9306676.1"/>
    </source>
</evidence>
<reference evidence="7" key="1">
    <citation type="submission" date="2020-02" db="EMBL/GenBank/DDBJ databases">
        <authorList>
            <person name="Meier V. D."/>
        </authorList>
    </citation>
    <scope>NUCLEOTIDE SEQUENCE</scope>
    <source>
        <strain evidence="7">AVDCRST_MAG89</strain>
    </source>
</reference>
<dbReference type="GO" id="GO:0051537">
    <property type="term" value="F:2 iron, 2 sulfur cluster binding"/>
    <property type="evidence" value="ECO:0007669"/>
    <property type="project" value="UniProtKB-KW"/>
</dbReference>
<dbReference type="Pfam" id="PF19112">
    <property type="entry name" value="VanA_C"/>
    <property type="match status" value="1"/>
</dbReference>
<dbReference type="AlphaFoldDB" id="A0A6J4KI68"/>
<feature type="domain" description="Rieske" evidence="6">
    <location>
        <begin position="41"/>
        <end position="146"/>
    </location>
</feature>
<dbReference type="EMBL" id="CADCTV010000184">
    <property type="protein sequence ID" value="CAA9306676.1"/>
    <property type="molecule type" value="Genomic_DNA"/>
</dbReference>
<keyword evidence="7" id="KW-0223">Dioxygenase</keyword>